<name>A0ABP1RGL0_9HEXA</name>
<organism evidence="2 3">
    <name type="scientific">Orchesella dallaii</name>
    <dbReference type="NCBI Taxonomy" id="48710"/>
    <lineage>
        <taxon>Eukaryota</taxon>
        <taxon>Metazoa</taxon>
        <taxon>Ecdysozoa</taxon>
        <taxon>Arthropoda</taxon>
        <taxon>Hexapoda</taxon>
        <taxon>Collembola</taxon>
        <taxon>Entomobryomorpha</taxon>
        <taxon>Entomobryoidea</taxon>
        <taxon>Orchesellidae</taxon>
        <taxon>Orchesellinae</taxon>
        <taxon>Orchesella</taxon>
    </lineage>
</organism>
<dbReference type="Proteomes" id="UP001642540">
    <property type="component" value="Unassembled WGS sequence"/>
</dbReference>
<protein>
    <submittedName>
        <fullName evidence="2">Uncharacterized protein</fullName>
    </submittedName>
</protein>
<keyword evidence="1" id="KW-0812">Transmembrane</keyword>
<evidence type="ECO:0000313" key="3">
    <source>
        <dbReference type="Proteomes" id="UP001642540"/>
    </source>
</evidence>
<keyword evidence="1" id="KW-0472">Membrane</keyword>
<evidence type="ECO:0000313" key="2">
    <source>
        <dbReference type="EMBL" id="CAL8127637.1"/>
    </source>
</evidence>
<keyword evidence="3" id="KW-1185">Reference proteome</keyword>
<comment type="caution">
    <text evidence="2">The sequence shown here is derived from an EMBL/GenBank/DDBJ whole genome shotgun (WGS) entry which is preliminary data.</text>
</comment>
<proteinExistence type="predicted"/>
<reference evidence="2 3" key="1">
    <citation type="submission" date="2024-08" db="EMBL/GenBank/DDBJ databases">
        <authorList>
            <person name="Cucini C."/>
            <person name="Frati F."/>
        </authorList>
    </citation>
    <scope>NUCLEOTIDE SEQUENCE [LARGE SCALE GENOMIC DNA]</scope>
</reference>
<gene>
    <name evidence="2" type="ORF">ODALV1_LOCUS21921</name>
</gene>
<evidence type="ECO:0000256" key="1">
    <source>
        <dbReference type="SAM" id="Phobius"/>
    </source>
</evidence>
<accession>A0ABP1RGL0</accession>
<dbReference type="EMBL" id="CAXLJM020000072">
    <property type="protein sequence ID" value="CAL8127637.1"/>
    <property type="molecule type" value="Genomic_DNA"/>
</dbReference>
<sequence length="325" mass="37362">MSNSIAWDFALEQVLLANAIASTKQKHTSGDLLLLSDFEFPTKKARHFILQADIKEWFPFKPVTIPNGIVIPTSANSILFHEAQVVSVLTSTLLLFIGIVNENVHIGCFACSADTLVSYWKQKRYHKTFGVTLETIPRWTTVAYENIQQHWSNLHSNIYFENETPFLDDCKSIAKYNQGNYEYLQGEHCDTFKLYFEHINCSSLFACAFFQSMSNLQRDTQLEFGYHSKVVSYGANHVKFGYQILLPKVNYFEANLSAFLTPFNIDVWLCFGLTFAAISLWLILVEKHALNSVLFWQFSVLLEQDMQLKKPKDSWADSSSWFGYS</sequence>
<keyword evidence="1" id="KW-1133">Transmembrane helix</keyword>
<feature type="transmembrane region" description="Helical" evidence="1">
    <location>
        <begin position="265"/>
        <end position="285"/>
    </location>
</feature>